<dbReference type="Gene3D" id="3.30.1120.90">
    <property type="entry name" value="Nucleosome assembly protein"/>
    <property type="match status" value="1"/>
</dbReference>
<feature type="region of interest" description="Disordered" evidence="4">
    <location>
        <begin position="316"/>
        <end position="341"/>
    </location>
</feature>
<keyword evidence="2" id="KW-0143">Chaperone</keyword>
<evidence type="ECO:0000256" key="2">
    <source>
        <dbReference type="ARBA" id="ARBA00023186"/>
    </source>
</evidence>
<dbReference type="SUPFAM" id="SSF143113">
    <property type="entry name" value="NAP-like"/>
    <property type="match status" value="1"/>
</dbReference>
<comment type="caution">
    <text evidence="5">The sequence shown here is derived from an EMBL/GenBank/DDBJ whole genome shotgun (WGS) entry which is preliminary data.</text>
</comment>
<keyword evidence="6" id="KW-1185">Reference proteome</keyword>
<sequence>MALKVFASMLSNRLAHGIAPGRLVSGNVSQILRLSTRALAKQGPAAPLDNEVDEFEDYDPMAGFNSAQKRRILAMKDVQRKYDDVNREYQKELAALQASYQGKYAPLFDERKDIFAGAKAVGSYDIADDGEADGPIPEFWLTALGNHDKIAPYITERDNEVLAFLEDIRSEVLTGDDRGFKLKFFFKENPFFTNSVLEKTYIVEAEDDIVPKEFVGCKIAWKEGKDVTFEQVKKRVKAAKGEDKKAKAFITENTPCDSFFNIFDPPKIPTTPDALSDEQMDELQEELTVDFDIGYAIKENVIPRAVEWFTGEIAPFPDEEYYEDEEPEDEMPPSPPPPRRR</sequence>
<name>A0A250XMH4_9CHLO</name>
<evidence type="ECO:0000256" key="1">
    <source>
        <dbReference type="ARBA" id="ARBA00009947"/>
    </source>
</evidence>
<dbReference type="InterPro" id="IPR002164">
    <property type="entry name" value="NAP_family"/>
</dbReference>
<dbReference type="AlphaFoldDB" id="A0A250XMH4"/>
<organism evidence="5 6">
    <name type="scientific">Chlamydomonas eustigma</name>
    <dbReference type="NCBI Taxonomy" id="1157962"/>
    <lineage>
        <taxon>Eukaryota</taxon>
        <taxon>Viridiplantae</taxon>
        <taxon>Chlorophyta</taxon>
        <taxon>core chlorophytes</taxon>
        <taxon>Chlorophyceae</taxon>
        <taxon>CS clade</taxon>
        <taxon>Chlamydomonadales</taxon>
        <taxon>Chlamydomonadaceae</taxon>
        <taxon>Chlamydomonas</taxon>
    </lineage>
</organism>
<dbReference type="Proteomes" id="UP000232323">
    <property type="component" value="Unassembled WGS sequence"/>
</dbReference>
<proteinExistence type="inferred from homology"/>
<dbReference type="InterPro" id="IPR037231">
    <property type="entry name" value="NAP-like_sf"/>
</dbReference>
<comment type="similarity">
    <text evidence="1 3">Belongs to the nucleosome assembly protein (NAP) family.</text>
</comment>
<accession>A0A250XMH4</accession>
<evidence type="ECO:0000256" key="3">
    <source>
        <dbReference type="RuleBase" id="RU003876"/>
    </source>
</evidence>
<dbReference type="Gene3D" id="1.20.5.1500">
    <property type="match status" value="1"/>
</dbReference>
<dbReference type="EMBL" id="BEGY01000121">
    <property type="protein sequence ID" value="GAX84295.1"/>
    <property type="molecule type" value="Genomic_DNA"/>
</dbReference>
<evidence type="ECO:0000313" key="6">
    <source>
        <dbReference type="Proteomes" id="UP000232323"/>
    </source>
</evidence>
<dbReference type="GO" id="GO:0006334">
    <property type="term" value="P:nucleosome assembly"/>
    <property type="evidence" value="ECO:0007669"/>
    <property type="project" value="InterPro"/>
</dbReference>
<reference evidence="5 6" key="1">
    <citation type="submission" date="2017-08" db="EMBL/GenBank/DDBJ databases">
        <title>Acidophilic green algal genome provides insights into adaptation to an acidic environment.</title>
        <authorList>
            <person name="Hirooka S."/>
            <person name="Hirose Y."/>
            <person name="Kanesaki Y."/>
            <person name="Higuchi S."/>
            <person name="Fujiwara T."/>
            <person name="Onuma R."/>
            <person name="Era A."/>
            <person name="Ohbayashi R."/>
            <person name="Uzuka A."/>
            <person name="Nozaki H."/>
            <person name="Yoshikawa H."/>
            <person name="Miyagishima S.Y."/>
        </authorList>
    </citation>
    <scope>NUCLEOTIDE SEQUENCE [LARGE SCALE GENOMIC DNA]</scope>
    <source>
        <strain evidence="5 6">NIES-2499</strain>
    </source>
</reference>
<evidence type="ECO:0000256" key="4">
    <source>
        <dbReference type="SAM" id="MobiDB-lite"/>
    </source>
</evidence>
<dbReference type="STRING" id="1157962.A0A250XMH4"/>
<dbReference type="OrthoDB" id="27325at2759"/>
<feature type="compositionally biased region" description="Acidic residues" evidence="4">
    <location>
        <begin position="317"/>
        <end position="331"/>
    </location>
</feature>
<evidence type="ECO:0000313" key="5">
    <source>
        <dbReference type="EMBL" id="GAX84295.1"/>
    </source>
</evidence>
<gene>
    <name evidence="5" type="ORF">CEUSTIGMA_g11717.t1</name>
</gene>
<evidence type="ECO:0008006" key="7">
    <source>
        <dbReference type="Google" id="ProtNLM"/>
    </source>
</evidence>
<feature type="compositionally biased region" description="Pro residues" evidence="4">
    <location>
        <begin position="332"/>
        <end position="341"/>
    </location>
</feature>
<dbReference type="GO" id="GO:0042393">
    <property type="term" value="F:histone binding"/>
    <property type="evidence" value="ECO:0007669"/>
    <property type="project" value="UniProtKB-ARBA"/>
</dbReference>
<dbReference type="GO" id="GO:0000724">
    <property type="term" value="P:double-strand break repair via homologous recombination"/>
    <property type="evidence" value="ECO:0007669"/>
    <property type="project" value="UniProtKB-ARBA"/>
</dbReference>
<dbReference type="PANTHER" id="PTHR11875">
    <property type="entry name" value="TESTIS-SPECIFIC Y-ENCODED PROTEIN"/>
    <property type="match status" value="1"/>
</dbReference>
<dbReference type="Pfam" id="PF00956">
    <property type="entry name" value="NAP"/>
    <property type="match status" value="1"/>
</dbReference>
<protein>
    <recommendedName>
        <fullName evidence="7">Nucleosome assembly protein</fullName>
    </recommendedName>
</protein>
<dbReference type="GO" id="GO:0005634">
    <property type="term" value="C:nucleus"/>
    <property type="evidence" value="ECO:0007669"/>
    <property type="project" value="InterPro"/>
</dbReference>